<dbReference type="HOGENOM" id="CLU_014015_2_1_2"/>
<keyword evidence="3 6" id="KW-0808">Transferase</keyword>
<dbReference type="InterPro" id="IPR008949">
    <property type="entry name" value="Isoprenoid_synthase_dom_sf"/>
</dbReference>
<dbReference type="Pfam" id="PF00348">
    <property type="entry name" value="polyprenyl_synt"/>
    <property type="match status" value="1"/>
</dbReference>
<dbReference type="PANTHER" id="PTHR12001">
    <property type="entry name" value="GERANYLGERANYL PYROPHOSPHATE SYNTHASE"/>
    <property type="match status" value="1"/>
</dbReference>
<dbReference type="SUPFAM" id="SSF48576">
    <property type="entry name" value="Terpenoid synthases"/>
    <property type="match status" value="1"/>
</dbReference>
<dbReference type="STRING" id="113653.GAH_00058"/>
<dbReference type="CDD" id="cd00685">
    <property type="entry name" value="Trans_IPPS_HT"/>
    <property type="match status" value="1"/>
</dbReference>
<accession>A0A0F7IK01</accession>
<dbReference type="EMBL" id="CP011267">
    <property type="protein sequence ID" value="AKG92582.1"/>
    <property type="molecule type" value="Genomic_DNA"/>
</dbReference>
<sequence length="319" mass="35862">MISDVIREKAEIVNREIERILTVNEPEGLYRATRHYLKAGGKRLRPVITLIAAEALGRDSRKVLHAGIAIETIHNFTLIHDDIMDEDEMRRGVKTVHTLYGIPTAILAGDTLYAEAFEILAKSDAEPSNVVRAVSKLARVCVEICEGQYMDMSFEERNDVSESEYIEMVRKKTGVLIGISASIPAILFGESREVEEALWNYGIYSGIGFQIHDDLLDITGKDKIGKDWGSDIVEGKKTLIVIKAFEQGVELETFGKGKASREELERDIRKLVDCGAVDYARNKAREYIELAKSQLDVLDDTPAKSHLLELADYLIERDY</sequence>
<organism evidence="7 8">
    <name type="scientific">Geoglobus ahangari</name>
    <dbReference type="NCBI Taxonomy" id="113653"/>
    <lineage>
        <taxon>Archaea</taxon>
        <taxon>Methanobacteriati</taxon>
        <taxon>Methanobacteriota</taxon>
        <taxon>Archaeoglobi</taxon>
        <taxon>Archaeoglobales</taxon>
        <taxon>Archaeoglobaceae</taxon>
        <taxon>Geoglobus</taxon>
    </lineage>
</organism>
<evidence type="ECO:0000256" key="4">
    <source>
        <dbReference type="ARBA" id="ARBA00022723"/>
    </source>
</evidence>
<dbReference type="EC" id="2.5.1.29" evidence="7"/>
<dbReference type="InParanoid" id="A0A0F7IK01"/>
<comment type="cofactor">
    <cofactor evidence="1">
        <name>Mg(2+)</name>
        <dbReference type="ChEBI" id="CHEBI:18420"/>
    </cofactor>
</comment>
<dbReference type="InterPro" id="IPR033749">
    <property type="entry name" value="Polyprenyl_synt_CS"/>
</dbReference>
<dbReference type="PANTHER" id="PTHR12001:SF85">
    <property type="entry name" value="SHORT CHAIN ISOPRENYL DIPHOSPHATE SYNTHASE"/>
    <property type="match status" value="1"/>
</dbReference>
<evidence type="ECO:0000256" key="2">
    <source>
        <dbReference type="ARBA" id="ARBA00006706"/>
    </source>
</evidence>
<dbReference type="GO" id="GO:0004161">
    <property type="term" value="F:dimethylallyltranstransferase activity"/>
    <property type="evidence" value="ECO:0007669"/>
    <property type="project" value="UniProtKB-EC"/>
</dbReference>
<dbReference type="GO" id="GO:0004337">
    <property type="term" value="F:(2E,6E)-farnesyl diphosphate synthase activity"/>
    <property type="evidence" value="ECO:0007669"/>
    <property type="project" value="UniProtKB-EC"/>
</dbReference>
<dbReference type="FunCoup" id="A0A0F7IK01">
    <property type="interactions" value="57"/>
</dbReference>
<dbReference type="RefSeq" id="WP_048094161.1">
    <property type="nucleotide sequence ID" value="NZ_CP011267.1"/>
</dbReference>
<dbReference type="AlphaFoldDB" id="A0A0F7IK01"/>
<evidence type="ECO:0000313" key="7">
    <source>
        <dbReference type="EMBL" id="AKG92582.1"/>
    </source>
</evidence>
<dbReference type="InterPro" id="IPR000092">
    <property type="entry name" value="Polyprenyl_synt"/>
</dbReference>
<dbReference type="Gene3D" id="1.10.600.10">
    <property type="entry name" value="Farnesyl Diphosphate Synthase"/>
    <property type="match status" value="1"/>
</dbReference>
<dbReference type="PROSITE" id="PS00723">
    <property type="entry name" value="POLYPRENYL_SYNTHASE_1"/>
    <property type="match status" value="1"/>
</dbReference>
<comment type="similarity">
    <text evidence="2 6">Belongs to the FPP/GGPP synthase family.</text>
</comment>
<dbReference type="SFLD" id="SFLDG01017">
    <property type="entry name" value="Polyprenyl_Transferase_Like"/>
    <property type="match status" value="1"/>
</dbReference>
<dbReference type="GO" id="GO:0046872">
    <property type="term" value="F:metal ion binding"/>
    <property type="evidence" value="ECO:0007669"/>
    <property type="project" value="UniProtKB-KW"/>
</dbReference>
<dbReference type="EC" id="2.5.1.1" evidence="7"/>
<dbReference type="PATRIC" id="fig|113653.22.peg.57"/>
<evidence type="ECO:0000256" key="6">
    <source>
        <dbReference type="RuleBase" id="RU004466"/>
    </source>
</evidence>
<evidence type="ECO:0000313" key="8">
    <source>
        <dbReference type="Proteomes" id="UP000034723"/>
    </source>
</evidence>
<proteinExistence type="inferred from homology"/>
<dbReference type="OrthoDB" id="26738at2157"/>
<evidence type="ECO:0000256" key="5">
    <source>
        <dbReference type="ARBA" id="ARBA00022842"/>
    </source>
</evidence>
<dbReference type="GeneID" id="24802648"/>
<keyword evidence="4" id="KW-0479">Metal-binding</keyword>
<gene>
    <name evidence="7" type="ORF">GAH_00058</name>
</gene>
<protein>
    <submittedName>
        <fullName evidence="7">Geranylgeranyl pyrophosphate synthase</fullName>
        <ecNumber evidence="7">2.5.1.1</ecNumber>
        <ecNumber evidence="7">2.5.1.10</ecNumber>
        <ecNumber evidence="7">2.5.1.29</ecNumber>
    </submittedName>
</protein>
<dbReference type="Proteomes" id="UP000034723">
    <property type="component" value="Chromosome"/>
</dbReference>
<dbReference type="GO" id="GO:0004311">
    <property type="term" value="F:geranylgeranyl diphosphate synthase activity"/>
    <property type="evidence" value="ECO:0007669"/>
    <property type="project" value="UniProtKB-EC"/>
</dbReference>
<dbReference type="KEGG" id="gah:GAH_00058"/>
<dbReference type="EC" id="2.5.1.10" evidence="7"/>
<reference evidence="7 8" key="1">
    <citation type="submission" date="2015-04" db="EMBL/GenBank/DDBJ databases">
        <title>The complete genome sequence of the hyperthermophilic, obligate iron-reducing archaeon Geoglobus ahangari strain 234T.</title>
        <authorList>
            <person name="Manzella M.P."/>
            <person name="Holmes D.E."/>
            <person name="Rocheleau J.M."/>
            <person name="Chung A."/>
            <person name="Reguera G."/>
            <person name="Kashefi K."/>
        </authorList>
    </citation>
    <scope>NUCLEOTIDE SEQUENCE [LARGE SCALE GENOMIC DNA]</scope>
    <source>
        <strain evidence="7 8">234</strain>
    </source>
</reference>
<keyword evidence="8" id="KW-1185">Reference proteome</keyword>
<keyword evidence="5" id="KW-0460">Magnesium</keyword>
<name>A0A0F7IK01_9EURY</name>
<evidence type="ECO:0000256" key="1">
    <source>
        <dbReference type="ARBA" id="ARBA00001946"/>
    </source>
</evidence>
<dbReference type="GO" id="GO:0008299">
    <property type="term" value="P:isoprenoid biosynthetic process"/>
    <property type="evidence" value="ECO:0007669"/>
    <property type="project" value="InterPro"/>
</dbReference>
<evidence type="ECO:0000256" key="3">
    <source>
        <dbReference type="ARBA" id="ARBA00022679"/>
    </source>
</evidence>
<dbReference type="SFLD" id="SFLDS00005">
    <property type="entry name" value="Isoprenoid_Synthase_Type_I"/>
    <property type="match status" value="1"/>
</dbReference>